<dbReference type="Pfam" id="PF02518">
    <property type="entry name" value="HATPase_c"/>
    <property type="match status" value="1"/>
</dbReference>
<dbReference type="GO" id="GO:0000155">
    <property type="term" value="F:phosphorelay sensor kinase activity"/>
    <property type="evidence" value="ECO:0007669"/>
    <property type="project" value="InterPro"/>
</dbReference>
<dbReference type="Proteomes" id="UP000197781">
    <property type="component" value="Chromosome"/>
</dbReference>
<dbReference type="RefSeq" id="WP_047071569.1">
    <property type="nucleotide sequence ID" value="NZ_CP018145.1"/>
</dbReference>
<dbReference type="InterPro" id="IPR005467">
    <property type="entry name" value="His_kinase_dom"/>
</dbReference>
<dbReference type="SUPFAM" id="SSF55874">
    <property type="entry name" value="ATPase domain of HSP90 chaperone/DNA topoisomerase II/histidine kinase"/>
    <property type="match status" value="1"/>
</dbReference>
<feature type="compositionally biased region" description="Basic and acidic residues" evidence="10">
    <location>
        <begin position="58"/>
        <end position="67"/>
    </location>
</feature>
<keyword evidence="4" id="KW-0597">Phosphoprotein</keyword>
<evidence type="ECO:0000256" key="11">
    <source>
        <dbReference type="SAM" id="Phobius"/>
    </source>
</evidence>
<evidence type="ECO:0000256" key="8">
    <source>
        <dbReference type="ARBA" id="ARBA00022840"/>
    </source>
</evidence>
<reference evidence="14 18" key="3">
    <citation type="submission" date="2019-06" db="EMBL/GenBank/DDBJ databases">
        <title>Whole genome shotgun sequence of Brevibacillus formosus NBRC 15716.</title>
        <authorList>
            <person name="Hosoyama A."/>
            <person name="Uohara A."/>
            <person name="Ohji S."/>
            <person name="Ichikawa N."/>
        </authorList>
    </citation>
    <scope>NUCLEOTIDE SEQUENCE [LARGE SCALE GENOMIC DNA]</scope>
    <source>
        <strain evidence="14 18">NBRC 15716</strain>
    </source>
</reference>
<dbReference type="Gene3D" id="3.30.565.10">
    <property type="entry name" value="Histidine kinase-like ATPase, C-terminal domain"/>
    <property type="match status" value="1"/>
</dbReference>
<evidence type="ECO:0000256" key="5">
    <source>
        <dbReference type="ARBA" id="ARBA00022679"/>
    </source>
</evidence>
<dbReference type="InterPro" id="IPR003594">
    <property type="entry name" value="HATPase_dom"/>
</dbReference>
<dbReference type="GO" id="GO:0005886">
    <property type="term" value="C:plasma membrane"/>
    <property type="evidence" value="ECO:0007669"/>
    <property type="project" value="UniProtKB-SubCell"/>
</dbReference>
<keyword evidence="6" id="KW-0547">Nucleotide-binding</keyword>
<dbReference type="EMBL" id="BJOL01000009">
    <property type="protein sequence ID" value="GED57552.1"/>
    <property type="molecule type" value="Genomic_DNA"/>
</dbReference>
<evidence type="ECO:0000256" key="2">
    <source>
        <dbReference type="ARBA" id="ARBA00004651"/>
    </source>
</evidence>
<dbReference type="PRINTS" id="PR00344">
    <property type="entry name" value="BCTRLSENSOR"/>
</dbReference>
<dbReference type="SMART" id="SM00387">
    <property type="entry name" value="HATPase_c"/>
    <property type="match status" value="1"/>
</dbReference>
<dbReference type="AlphaFoldDB" id="A0A0H0SLV2"/>
<sequence>MFRRTHMRLTIMNSVVFIMLIGLLATVIYFFTYVQLYKDVDRSLLKTAEKLNPQLRPGRSDEPRSKPEGGPGAGAKKGPEKGPALEEFLFENDPRVITLVWNDKNELINTGPGVDFFQKANFVKKPRHFDGGEIQEIHVDRFAFHVKTMKVHSSSGVITVQYLRNVNSEKELLDRLLVIIIIGSCIGVISAVIAGYFLAGRALVPIQNSWTKQQQFVSDASHELRTPLAVIQAKTDLLFRSPAATIQEKSIDISMISNESRRLSKLVTNLLTLARSDSNQMEMKKQPFLLDEVLRDIVANYEEIAIYQEKAITLHTPVNISFTGDKERVHQLILIFLDNAMKYTEAGGEISLICEQTASTIKLKVKDNGIGMDEKEIPNIFERFYQSDKARTMAEGYGLGLSIAKWIIDKHHGKITVSSKAGEGTCFEITFPKNQK</sequence>
<keyword evidence="11" id="KW-0472">Membrane</keyword>
<dbReference type="EC" id="2.7.13.3" evidence="3"/>
<keyword evidence="5" id="KW-0808">Transferase</keyword>
<comment type="subcellular location">
    <subcellularLocation>
        <location evidence="2">Cell membrane</location>
        <topology evidence="2">Multi-pass membrane protein</topology>
    </subcellularLocation>
</comment>
<keyword evidence="7 13" id="KW-0418">Kinase</keyword>
<name>A0A0H0SLV2_9BACL</name>
<evidence type="ECO:0000256" key="9">
    <source>
        <dbReference type="ARBA" id="ARBA00023012"/>
    </source>
</evidence>
<dbReference type="GeneID" id="87586949"/>
<feature type="transmembrane region" description="Helical" evidence="11">
    <location>
        <begin position="176"/>
        <end position="199"/>
    </location>
</feature>
<dbReference type="SUPFAM" id="SSF47384">
    <property type="entry name" value="Homodimeric domain of signal transducing histidine kinase"/>
    <property type="match status" value="1"/>
</dbReference>
<dbReference type="Pfam" id="PF00512">
    <property type="entry name" value="HisKA"/>
    <property type="match status" value="1"/>
</dbReference>
<evidence type="ECO:0000256" key="7">
    <source>
        <dbReference type="ARBA" id="ARBA00022777"/>
    </source>
</evidence>
<evidence type="ECO:0000313" key="17">
    <source>
        <dbReference type="Proteomes" id="UP000197781"/>
    </source>
</evidence>
<dbReference type="Gene3D" id="1.10.287.130">
    <property type="match status" value="1"/>
</dbReference>
<dbReference type="FunFam" id="1.10.287.130:FF:000036">
    <property type="entry name" value="Two-component sensor histidine kinase"/>
    <property type="match status" value="1"/>
</dbReference>
<dbReference type="GO" id="GO:0004721">
    <property type="term" value="F:phosphoprotein phosphatase activity"/>
    <property type="evidence" value="ECO:0007669"/>
    <property type="project" value="TreeGrafter"/>
</dbReference>
<dbReference type="OrthoDB" id="9813151at2"/>
<dbReference type="Proteomes" id="UP000319498">
    <property type="component" value="Unassembled WGS sequence"/>
</dbReference>
<evidence type="ECO:0000256" key="1">
    <source>
        <dbReference type="ARBA" id="ARBA00000085"/>
    </source>
</evidence>
<feature type="domain" description="Histidine kinase" evidence="12">
    <location>
        <begin position="219"/>
        <end position="435"/>
    </location>
</feature>
<protein>
    <recommendedName>
        <fullName evidence="3">histidine kinase</fullName>
        <ecNumber evidence="3">2.7.13.3</ecNumber>
    </recommendedName>
</protein>
<dbReference type="InterPro" id="IPR050351">
    <property type="entry name" value="BphY/WalK/GraS-like"/>
</dbReference>
<keyword evidence="11" id="KW-0812">Transmembrane</keyword>
<dbReference type="InterPro" id="IPR036890">
    <property type="entry name" value="HATPase_C_sf"/>
</dbReference>
<keyword evidence="18" id="KW-1185">Reference proteome</keyword>
<evidence type="ECO:0000313" key="18">
    <source>
        <dbReference type="Proteomes" id="UP000319498"/>
    </source>
</evidence>
<dbReference type="PROSITE" id="PS50109">
    <property type="entry name" value="HIS_KIN"/>
    <property type="match status" value="1"/>
</dbReference>
<dbReference type="CDD" id="cd00082">
    <property type="entry name" value="HisKA"/>
    <property type="match status" value="1"/>
</dbReference>
<keyword evidence="8" id="KW-0067">ATP-binding</keyword>
<dbReference type="PANTHER" id="PTHR45453:SF1">
    <property type="entry name" value="PHOSPHATE REGULON SENSOR PROTEIN PHOR"/>
    <property type="match status" value="1"/>
</dbReference>
<dbReference type="SMART" id="SM00388">
    <property type="entry name" value="HisKA"/>
    <property type="match status" value="1"/>
</dbReference>
<dbReference type="Proteomes" id="UP000035218">
    <property type="component" value="Unassembled WGS sequence"/>
</dbReference>
<keyword evidence="11" id="KW-1133">Transmembrane helix</keyword>
<dbReference type="PANTHER" id="PTHR45453">
    <property type="entry name" value="PHOSPHATE REGULON SENSOR PROTEIN PHOR"/>
    <property type="match status" value="1"/>
</dbReference>
<evidence type="ECO:0000259" key="12">
    <source>
        <dbReference type="PROSITE" id="PS50109"/>
    </source>
</evidence>
<dbReference type="GO" id="GO:0016036">
    <property type="term" value="P:cellular response to phosphate starvation"/>
    <property type="evidence" value="ECO:0007669"/>
    <property type="project" value="TreeGrafter"/>
</dbReference>
<proteinExistence type="predicted"/>
<evidence type="ECO:0000256" key="4">
    <source>
        <dbReference type="ARBA" id="ARBA00022553"/>
    </source>
</evidence>
<dbReference type="GO" id="GO:0005524">
    <property type="term" value="F:ATP binding"/>
    <property type="evidence" value="ECO:0007669"/>
    <property type="project" value="UniProtKB-KW"/>
</dbReference>
<dbReference type="CDD" id="cd00075">
    <property type="entry name" value="HATPase"/>
    <property type="match status" value="1"/>
</dbReference>
<feature type="transmembrane region" description="Helical" evidence="11">
    <location>
        <begin position="12"/>
        <end position="34"/>
    </location>
</feature>
<evidence type="ECO:0000256" key="3">
    <source>
        <dbReference type="ARBA" id="ARBA00012438"/>
    </source>
</evidence>
<dbReference type="InterPro" id="IPR003661">
    <property type="entry name" value="HisK_dim/P_dom"/>
</dbReference>
<evidence type="ECO:0000313" key="16">
    <source>
        <dbReference type="Proteomes" id="UP000035218"/>
    </source>
</evidence>
<organism evidence="13 17">
    <name type="scientific">Brevibacillus formosus</name>
    <dbReference type="NCBI Taxonomy" id="54913"/>
    <lineage>
        <taxon>Bacteria</taxon>
        <taxon>Bacillati</taxon>
        <taxon>Bacillota</taxon>
        <taxon>Bacilli</taxon>
        <taxon>Bacillales</taxon>
        <taxon>Paenibacillaceae</taxon>
        <taxon>Brevibacillus</taxon>
    </lineage>
</organism>
<evidence type="ECO:0000256" key="6">
    <source>
        <dbReference type="ARBA" id="ARBA00022741"/>
    </source>
</evidence>
<dbReference type="FunFam" id="3.30.565.10:FF:000006">
    <property type="entry name" value="Sensor histidine kinase WalK"/>
    <property type="match status" value="1"/>
</dbReference>
<gene>
    <name evidence="15" type="ORF">AA984_17975</name>
    <name evidence="14" type="ORF">BFO01nite_16840</name>
    <name evidence="13" type="ORF">BP422_17630</name>
</gene>
<accession>A0A0H0SLV2</accession>
<comment type="catalytic activity">
    <reaction evidence="1">
        <text>ATP + protein L-histidine = ADP + protein N-phospho-L-histidine.</text>
        <dbReference type="EC" id="2.7.13.3"/>
    </reaction>
</comment>
<dbReference type="EMBL" id="LDCN01000005">
    <property type="protein sequence ID" value="KLH97756.1"/>
    <property type="molecule type" value="Genomic_DNA"/>
</dbReference>
<evidence type="ECO:0000313" key="14">
    <source>
        <dbReference type="EMBL" id="GED57552.1"/>
    </source>
</evidence>
<dbReference type="InterPro" id="IPR036097">
    <property type="entry name" value="HisK_dim/P_sf"/>
</dbReference>
<dbReference type="KEGG" id="bfm:BP422_17630"/>
<reference evidence="15 16" key="1">
    <citation type="submission" date="2015-05" db="EMBL/GenBank/DDBJ databases">
        <title>Genome sequencing project for genomic taxonomy and phylogenomics of Bacillus-like bacteria.</title>
        <authorList>
            <person name="Liu B."/>
            <person name="Wang J."/>
            <person name="Zhu Y."/>
            <person name="Liu G."/>
            <person name="Chen Q."/>
            <person name="Chen Z."/>
            <person name="Lan J."/>
            <person name="Che J."/>
            <person name="Ge C."/>
            <person name="Shi H."/>
            <person name="Pan Z."/>
            <person name="Liu X."/>
        </authorList>
    </citation>
    <scope>NUCLEOTIDE SEQUENCE [LARGE SCALE GENOMIC DNA]</scope>
    <source>
        <strain evidence="15 16">DSM 9885</strain>
    </source>
</reference>
<reference evidence="13 17" key="2">
    <citation type="submission" date="2016-11" db="EMBL/GenBank/DDBJ databases">
        <authorList>
            <person name="Jaros S."/>
            <person name="Januszkiewicz K."/>
            <person name="Wedrychowicz H."/>
        </authorList>
    </citation>
    <scope>NUCLEOTIDE SEQUENCE [LARGE SCALE GENOMIC DNA]</scope>
    <source>
        <strain evidence="13 17">NF2</strain>
    </source>
</reference>
<evidence type="ECO:0000256" key="10">
    <source>
        <dbReference type="SAM" id="MobiDB-lite"/>
    </source>
</evidence>
<keyword evidence="9" id="KW-0902">Two-component regulatory system</keyword>
<dbReference type="EMBL" id="CP018145">
    <property type="protein sequence ID" value="ASJ55211.1"/>
    <property type="molecule type" value="Genomic_DNA"/>
</dbReference>
<dbReference type="InterPro" id="IPR004358">
    <property type="entry name" value="Sig_transdc_His_kin-like_C"/>
</dbReference>
<evidence type="ECO:0000313" key="15">
    <source>
        <dbReference type="EMBL" id="KLH97756.1"/>
    </source>
</evidence>
<evidence type="ECO:0000313" key="13">
    <source>
        <dbReference type="EMBL" id="ASJ55211.1"/>
    </source>
</evidence>
<feature type="region of interest" description="Disordered" evidence="10">
    <location>
        <begin position="51"/>
        <end position="80"/>
    </location>
</feature>